<dbReference type="GO" id="GO:0004180">
    <property type="term" value="F:carboxypeptidase activity"/>
    <property type="evidence" value="ECO:0007669"/>
    <property type="project" value="UniProtKB-KW"/>
</dbReference>
<evidence type="ECO:0000256" key="5">
    <source>
        <dbReference type="ARBA" id="ARBA00022984"/>
    </source>
</evidence>
<evidence type="ECO:0000256" key="7">
    <source>
        <dbReference type="RuleBase" id="RU004016"/>
    </source>
</evidence>
<keyword evidence="3" id="KW-0378">Hydrolase</keyword>
<feature type="domain" description="Peptidase S11 D-alanyl-D-alanine carboxypeptidase A N-terminal" evidence="9">
    <location>
        <begin position="43"/>
        <end position="274"/>
    </location>
</feature>
<organism evidence="10 11">
    <name type="scientific">Nocardia higoensis</name>
    <dbReference type="NCBI Taxonomy" id="228599"/>
    <lineage>
        <taxon>Bacteria</taxon>
        <taxon>Bacillati</taxon>
        <taxon>Actinomycetota</taxon>
        <taxon>Actinomycetes</taxon>
        <taxon>Mycobacteriales</taxon>
        <taxon>Nocardiaceae</taxon>
        <taxon>Nocardia</taxon>
    </lineage>
</organism>
<evidence type="ECO:0000259" key="9">
    <source>
        <dbReference type="Pfam" id="PF00768"/>
    </source>
</evidence>
<dbReference type="PANTHER" id="PTHR21581:SF33">
    <property type="entry name" value="D-ALANYL-D-ALANINE CARBOXYPEPTIDASE DACB"/>
    <property type="match status" value="1"/>
</dbReference>
<evidence type="ECO:0000256" key="2">
    <source>
        <dbReference type="ARBA" id="ARBA00022729"/>
    </source>
</evidence>
<dbReference type="RefSeq" id="WP_195000031.1">
    <property type="nucleotide sequence ID" value="NZ_JADLQN010000001.1"/>
</dbReference>
<dbReference type="PRINTS" id="PR00725">
    <property type="entry name" value="DADACBPTASE1"/>
</dbReference>
<reference evidence="10 11" key="1">
    <citation type="submission" date="2020-10" db="EMBL/GenBank/DDBJ databases">
        <title>Identification of Nocardia species via Next-generation sequencing and recognition of intraspecies genetic diversity.</title>
        <authorList>
            <person name="Li P."/>
            <person name="Li P."/>
            <person name="Lu B."/>
        </authorList>
    </citation>
    <scope>NUCLEOTIDE SEQUENCE [LARGE SCALE GENOMIC DNA]</scope>
    <source>
        <strain evidence="10 11">BJ06-0143</strain>
    </source>
</reference>
<keyword evidence="2 8" id="KW-0732">Signal</keyword>
<evidence type="ECO:0000256" key="1">
    <source>
        <dbReference type="ARBA" id="ARBA00007164"/>
    </source>
</evidence>
<keyword evidence="5" id="KW-0573">Peptidoglycan synthesis</keyword>
<evidence type="ECO:0000256" key="6">
    <source>
        <dbReference type="ARBA" id="ARBA00023316"/>
    </source>
</evidence>
<keyword evidence="10" id="KW-0645">Protease</keyword>
<dbReference type="InterPro" id="IPR001967">
    <property type="entry name" value="Peptidase_S11_N"/>
</dbReference>
<dbReference type="EMBL" id="JADLQN010000001">
    <property type="protein sequence ID" value="MBF6353069.1"/>
    <property type="molecule type" value="Genomic_DNA"/>
</dbReference>
<proteinExistence type="inferred from homology"/>
<dbReference type="InterPro" id="IPR018044">
    <property type="entry name" value="Peptidase_S11"/>
</dbReference>
<comment type="similarity">
    <text evidence="1 7">Belongs to the peptidase S11 family.</text>
</comment>
<evidence type="ECO:0000313" key="10">
    <source>
        <dbReference type="EMBL" id="MBF6353069.1"/>
    </source>
</evidence>
<keyword evidence="4" id="KW-0133">Cell shape</keyword>
<comment type="caution">
    <text evidence="10">The sequence shown here is derived from an EMBL/GenBank/DDBJ whole genome shotgun (WGS) entry which is preliminary data.</text>
</comment>
<evidence type="ECO:0000313" key="11">
    <source>
        <dbReference type="Proteomes" id="UP000707731"/>
    </source>
</evidence>
<feature type="signal peptide" evidence="8">
    <location>
        <begin position="1"/>
        <end position="25"/>
    </location>
</feature>
<accession>A0ABS0D895</accession>
<evidence type="ECO:0000256" key="8">
    <source>
        <dbReference type="SAM" id="SignalP"/>
    </source>
</evidence>
<sequence>MRTPTRVLPAVLAGILVVFAPTVAAAPVPGSSQPQHPFPLAMQPDGVQAASAVLAEANTGLLLWSRQPHDRVPIASITKVMTAIVVLESGDLDRPVTVSQTALDYAEAEGGSTADLAPGEVLTARQLLYAMLLPSGCDAAYALAEAYGPGQDAFLTKMNATARRLGMTDTHFADPSGLPVPDDYSTYSTAADLVRLGRHAMSNPVFRQIVGSPVHHQPAGPANGPHVWENTNDLLGRYPGIAGIKTGNTDAAGTCLLFEASRGGQRLIGVVLNSSPHDMAAATADAERLMNWGFIPILSTLPIG</sequence>
<evidence type="ECO:0000256" key="4">
    <source>
        <dbReference type="ARBA" id="ARBA00022960"/>
    </source>
</evidence>
<name>A0ABS0D895_9NOCA</name>
<dbReference type="PANTHER" id="PTHR21581">
    <property type="entry name" value="D-ALANYL-D-ALANINE CARBOXYPEPTIDASE"/>
    <property type="match status" value="1"/>
</dbReference>
<protein>
    <submittedName>
        <fullName evidence="10">D-alanyl-D-alanine carboxypeptidase</fullName>
    </submittedName>
</protein>
<gene>
    <name evidence="10" type="ORF">IU449_00645</name>
</gene>
<feature type="chain" id="PRO_5045638431" evidence="8">
    <location>
        <begin position="26"/>
        <end position="304"/>
    </location>
</feature>
<evidence type="ECO:0000256" key="3">
    <source>
        <dbReference type="ARBA" id="ARBA00022801"/>
    </source>
</evidence>
<keyword evidence="6" id="KW-0961">Cell wall biogenesis/degradation</keyword>
<keyword evidence="11" id="KW-1185">Reference proteome</keyword>
<dbReference type="Pfam" id="PF00768">
    <property type="entry name" value="Peptidase_S11"/>
    <property type="match status" value="1"/>
</dbReference>
<keyword evidence="10" id="KW-0121">Carboxypeptidase</keyword>
<dbReference type="Gene3D" id="3.40.710.10">
    <property type="entry name" value="DD-peptidase/beta-lactamase superfamily"/>
    <property type="match status" value="1"/>
</dbReference>
<dbReference type="InterPro" id="IPR012338">
    <property type="entry name" value="Beta-lactam/transpept-like"/>
</dbReference>
<dbReference type="Proteomes" id="UP000707731">
    <property type="component" value="Unassembled WGS sequence"/>
</dbReference>
<dbReference type="SUPFAM" id="SSF56601">
    <property type="entry name" value="beta-lactamase/transpeptidase-like"/>
    <property type="match status" value="1"/>
</dbReference>